<evidence type="ECO:0000313" key="3">
    <source>
        <dbReference type="Proteomes" id="UP001501057"/>
    </source>
</evidence>
<dbReference type="InterPro" id="IPR001853">
    <property type="entry name" value="DSBA-like_thioredoxin_dom"/>
</dbReference>
<evidence type="ECO:0000313" key="2">
    <source>
        <dbReference type="EMBL" id="GAA1734590.1"/>
    </source>
</evidence>
<dbReference type="Gene3D" id="3.40.30.10">
    <property type="entry name" value="Glutaredoxin"/>
    <property type="match status" value="1"/>
</dbReference>
<sequence length="217" mass="23764">MSNSVKVDVWSDIACPWCFVGKRRFEQAVARFDGEVEVEYHSFELSPDTPVDYAGTEAEFLAKHKGLPQAQAEQMLVQMTELAAGEGLAYDYDALQHANTVLAHQALHHAKANGRQVELKERLLSAYFEQGRNLNRAEELADLSAEVGLDRDEVLRVLSDDTYLAAVKADQEQAIEYGIGGVPFYVFDGRLAVSGAQSPDVFVSALERVVAEAGASA</sequence>
<reference evidence="3" key="1">
    <citation type="journal article" date="2019" name="Int. J. Syst. Evol. Microbiol.">
        <title>The Global Catalogue of Microorganisms (GCM) 10K type strain sequencing project: providing services to taxonomists for standard genome sequencing and annotation.</title>
        <authorList>
            <consortium name="The Broad Institute Genomics Platform"/>
            <consortium name="The Broad Institute Genome Sequencing Center for Infectious Disease"/>
            <person name="Wu L."/>
            <person name="Ma J."/>
        </authorList>
    </citation>
    <scope>NUCLEOTIDE SEQUENCE [LARGE SCALE GENOMIC DNA]</scope>
    <source>
        <strain evidence="3">JCM 13518</strain>
    </source>
</reference>
<dbReference type="Pfam" id="PF01323">
    <property type="entry name" value="DSBA"/>
    <property type="match status" value="1"/>
</dbReference>
<dbReference type="RefSeq" id="WP_344199185.1">
    <property type="nucleotide sequence ID" value="NZ_BAAAME010000002.1"/>
</dbReference>
<dbReference type="PANTHER" id="PTHR13887:SF41">
    <property type="entry name" value="THIOREDOXIN SUPERFAMILY PROTEIN"/>
    <property type="match status" value="1"/>
</dbReference>
<feature type="domain" description="DSBA-like thioredoxin" evidence="1">
    <location>
        <begin position="7"/>
        <end position="206"/>
    </location>
</feature>
<dbReference type="SUPFAM" id="SSF52833">
    <property type="entry name" value="Thioredoxin-like"/>
    <property type="match status" value="1"/>
</dbReference>
<dbReference type="InterPro" id="IPR036249">
    <property type="entry name" value="Thioredoxin-like_sf"/>
</dbReference>
<proteinExistence type="predicted"/>
<dbReference type="Proteomes" id="UP001501057">
    <property type="component" value="Unassembled WGS sequence"/>
</dbReference>
<evidence type="ECO:0000259" key="1">
    <source>
        <dbReference type="Pfam" id="PF01323"/>
    </source>
</evidence>
<keyword evidence="3" id="KW-1185">Reference proteome</keyword>
<gene>
    <name evidence="2" type="primary">frnE</name>
    <name evidence="2" type="ORF">GCM10009710_14000</name>
</gene>
<dbReference type="PANTHER" id="PTHR13887">
    <property type="entry name" value="GLUTATHIONE S-TRANSFERASE KAPPA"/>
    <property type="match status" value="1"/>
</dbReference>
<keyword evidence="2" id="KW-0413">Isomerase</keyword>
<dbReference type="GO" id="GO:0016853">
    <property type="term" value="F:isomerase activity"/>
    <property type="evidence" value="ECO:0007669"/>
    <property type="project" value="UniProtKB-KW"/>
</dbReference>
<protein>
    <submittedName>
        <fullName evidence="2">Protein disulfide isomerase FrnE</fullName>
    </submittedName>
</protein>
<dbReference type="CDD" id="cd03024">
    <property type="entry name" value="DsbA_FrnE"/>
    <property type="match status" value="1"/>
</dbReference>
<organism evidence="2 3">
    <name type="scientific">Aeromicrobium alkaliterrae</name>
    <dbReference type="NCBI Taxonomy" id="302168"/>
    <lineage>
        <taxon>Bacteria</taxon>
        <taxon>Bacillati</taxon>
        <taxon>Actinomycetota</taxon>
        <taxon>Actinomycetes</taxon>
        <taxon>Propionibacteriales</taxon>
        <taxon>Nocardioidaceae</taxon>
        <taxon>Aeromicrobium</taxon>
    </lineage>
</organism>
<dbReference type="EMBL" id="BAAAME010000002">
    <property type="protein sequence ID" value="GAA1734590.1"/>
    <property type="molecule type" value="Genomic_DNA"/>
</dbReference>
<accession>A0ABP4VQF5</accession>
<name>A0ABP4VQF5_9ACTN</name>
<comment type="caution">
    <text evidence="2">The sequence shown here is derived from an EMBL/GenBank/DDBJ whole genome shotgun (WGS) entry which is preliminary data.</text>
</comment>